<evidence type="ECO:0000256" key="1">
    <source>
        <dbReference type="SAM" id="MobiDB-lite"/>
    </source>
</evidence>
<keyword evidence="3" id="KW-1185">Reference proteome</keyword>
<protein>
    <submittedName>
        <fullName evidence="2">Uncharacterized protein</fullName>
    </submittedName>
</protein>
<evidence type="ECO:0000313" key="2">
    <source>
        <dbReference type="EMBL" id="KAF2668932.1"/>
    </source>
</evidence>
<accession>A0A6A6U9S1</accession>
<feature type="region of interest" description="Disordered" evidence="1">
    <location>
        <begin position="85"/>
        <end position="112"/>
    </location>
</feature>
<gene>
    <name evidence="2" type="ORF">BT63DRAFT_424659</name>
</gene>
<sequence>MARKIPTSKEWTLRLKNNRRTVLLFADPAQSLSSLKHSLLTALQTSPRAPDAEEEDELPTSVSKIEIGLPVDLFDFKQGFQLIHEDTDYDDEPEETASKSKKGKGRERAAKTSEASLVSLGIKKNYVLAYRFKEEEEDDETMGEDPGWHVEIPVFQDLYGMEVVGDLGANLEYRG</sequence>
<dbReference type="EMBL" id="MU004235">
    <property type="protein sequence ID" value="KAF2668932.1"/>
    <property type="molecule type" value="Genomic_DNA"/>
</dbReference>
<reference evidence="2" key="1">
    <citation type="journal article" date="2020" name="Stud. Mycol.">
        <title>101 Dothideomycetes genomes: a test case for predicting lifestyles and emergence of pathogens.</title>
        <authorList>
            <person name="Haridas S."/>
            <person name="Albert R."/>
            <person name="Binder M."/>
            <person name="Bloem J."/>
            <person name="Labutti K."/>
            <person name="Salamov A."/>
            <person name="Andreopoulos B."/>
            <person name="Baker S."/>
            <person name="Barry K."/>
            <person name="Bills G."/>
            <person name="Bluhm B."/>
            <person name="Cannon C."/>
            <person name="Castanera R."/>
            <person name="Culley D."/>
            <person name="Daum C."/>
            <person name="Ezra D."/>
            <person name="Gonzalez J."/>
            <person name="Henrissat B."/>
            <person name="Kuo A."/>
            <person name="Liang C."/>
            <person name="Lipzen A."/>
            <person name="Lutzoni F."/>
            <person name="Magnuson J."/>
            <person name="Mondo S."/>
            <person name="Nolan M."/>
            <person name="Ohm R."/>
            <person name="Pangilinan J."/>
            <person name="Park H.-J."/>
            <person name="Ramirez L."/>
            <person name="Alfaro M."/>
            <person name="Sun H."/>
            <person name="Tritt A."/>
            <person name="Yoshinaga Y."/>
            <person name="Zwiers L.-H."/>
            <person name="Turgeon B."/>
            <person name="Goodwin S."/>
            <person name="Spatafora J."/>
            <person name="Crous P."/>
            <person name="Grigoriev I."/>
        </authorList>
    </citation>
    <scope>NUCLEOTIDE SEQUENCE</scope>
    <source>
        <strain evidence="2">CBS 115976</strain>
    </source>
</reference>
<evidence type="ECO:0000313" key="3">
    <source>
        <dbReference type="Proteomes" id="UP000799302"/>
    </source>
</evidence>
<dbReference type="Proteomes" id="UP000799302">
    <property type="component" value="Unassembled WGS sequence"/>
</dbReference>
<dbReference type="OrthoDB" id="5376498at2759"/>
<proteinExistence type="predicted"/>
<name>A0A6A6U9S1_9PEZI</name>
<organism evidence="2 3">
    <name type="scientific">Microthyrium microscopicum</name>
    <dbReference type="NCBI Taxonomy" id="703497"/>
    <lineage>
        <taxon>Eukaryota</taxon>
        <taxon>Fungi</taxon>
        <taxon>Dikarya</taxon>
        <taxon>Ascomycota</taxon>
        <taxon>Pezizomycotina</taxon>
        <taxon>Dothideomycetes</taxon>
        <taxon>Dothideomycetes incertae sedis</taxon>
        <taxon>Microthyriales</taxon>
        <taxon>Microthyriaceae</taxon>
        <taxon>Microthyrium</taxon>
    </lineage>
</organism>
<dbReference type="AlphaFoldDB" id="A0A6A6U9S1"/>